<dbReference type="GO" id="GO:0046872">
    <property type="term" value="F:metal ion binding"/>
    <property type="evidence" value="ECO:0007669"/>
    <property type="project" value="InterPro"/>
</dbReference>
<keyword evidence="2" id="KW-1185">Reference proteome</keyword>
<name>A0A2U1LU15_ARTAN</name>
<sequence>MYAPYMLWMFSNKVQRTGREIVLTAFLQCKLCASKIREWLTGFQGVEGAEPDINYSQVAIKGSCCDTHELVEAENQNPRLE</sequence>
<reference evidence="1 2" key="1">
    <citation type="journal article" date="2018" name="Mol. Plant">
        <title>The genome of Artemisia annua provides insight into the evolution of Asteraceae family and artemisinin biosynthesis.</title>
        <authorList>
            <person name="Shen Q."/>
            <person name="Zhang L."/>
            <person name="Liao Z."/>
            <person name="Wang S."/>
            <person name="Yan T."/>
            <person name="Shi P."/>
            <person name="Liu M."/>
            <person name="Fu X."/>
            <person name="Pan Q."/>
            <person name="Wang Y."/>
            <person name="Lv Z."/>
            <person name="Lu X."/>
            <person name="Zhang F."/>
            <person name="Jiang W."/>
            <person name="Ma Y."/>
            <person name="Chen M."/>
            <person name="Hao X."/>
            <person name="Li L."/>
            <person name="Tang Y."/>
            <person name="Lv G."/>
            <person name="Zhou Y."/>
            <person name="Sun X."/>
            <person name="Brodelius P.E."/>
            <person name="Rose J.K.C."/>
            <person name="Tang K."/>
        </authorList>
    </citation>
    <scope>NUCLEOTIDE SEQUENCE [LARGE SCALE GENOMIC DNA]</scope>
    <source>
        <strain evidence="2">cv. Huhao1</strain>
        <tissue evidence="1">Leaf</tissue>
    </source>
</reference>
<evidence type="ECO:0000313" key="2">
    <source>
        <dbReference type="Proteomes" id="UP000245207"/>
    </source>
</evidence>
<protein>
    <submittedName>
        <fullName evidence="1">Uncharacterized protein</fullName>
    </submittedName>
</protein>
<proteinExistence type="predicted"/>
<dbReference type="AlphaFoldDB" id="A0A2U1LU15"/>
<dbReference type="SUPFAM" id="SSF55008">
    <property type="entry name" value="HMA, heavy metal-associated domain"/>
    <property type="match status" value="1"/>
</dbReference>
<comment type="caution">
    <text evidence="1">The sequence shown here is derived from an EMBL/GenBank/DDBJ whole genome shotgun (WGS) entry which is preliminary data.</text>
</comment>
<dbReference type="InterPro" id="IPR036163">
    <property type="entry name" value="HMA_dom_sf"/>
</dbReference>
<dbReference type="Proteomes" id="UP000245207">
    <property type="component" value="Unassembled WGS sequence"/>
</dbReference>
<gene>
    <name evidence="1" type="ORF">CTI12_AA452990</name>
</gene>
<dbReference type="EMBL" id="PKPP01007770">
    <property type="protein sequence ID" value="PWA52496.1"/>
    <property type="molecule type" value="Genomic_DNA"/>
</dbReference>
<accession>A0A2U1LU15</accession>
<organism evidence="1 2">
    <name type="scientific">Artemisia annua</name>
    <name type="common">Sweet wormwood</name>
    <dbReference type="NCBI Taxonomy" id="35608"/>
    <lineage>
        <taxon>Eukaryota</taxon>
        <taxon>Viridiplantae</taxon>
        <taxon>Streptophyta</taxon>
        <taxon>Embryophyta</taxon>
        <taxon>Tracheophyta</taxon>
        <taxon>Spermatophyta</taxon>
        <taxon>Magnoliopsida</taxon>
        <taxon>eudicotyledons</taxon>
        <taxon>Gunneridae</taxon>
        <taxon>Pentapetalae</taxon>
        <taxon>asterids</taxon>
        <taxon>campanulids</taxon>
        <taxon>Asterales</taxon>
        <taxon>Asteraceae</taxon>
        <taxon>Asteroideae</taxon>
        <taxon>Anthemideae</taxon>
        <taxon>Artemisiinae</taxon>
        <taxon>Artemisia</taxon>
    </lineage>
</organism>
<evidence type="ECO:0000313" key="1">
    <source>
        <dbReference type="EMBL" id="PWA52496.1"/>
    </source>
</evidence>
<dbReference type="Gene3D" id="3.30.70.100">
    <property type="match status" value="1"/>
</dbReference>